<proteinExistence type="predicted"/>
<protein>
    <submittedName>
        <fullName evidence="2">Uncharacterized protein</fullName>
    </submittedName>
</protein>
<feature type="signal peptide" evidence="1">
    <location>
        <begin position="1"/>
        <end position="18"/>
    </location>
</feature>
<evidence type="ECO:0000313" key="2">
    <source>
        <dbReference type="EMBL" id="JAH07534.1"/>
    </source>
</evidence>
<name>A0A0E9PSQ8_ANGAN</name>
<dbReference type="AlphaFoldDB" id="A0A0E9PSQ8"/>
<reference evidence="2" key="2">
    <citation type="journal article" date="2015" name="Fish Shellfish Immunol.">
        <title>Early steps in the European eel (Anguilla anguilla)-Vibrio vulnificus interaction in the gills: Role of the RtxA13 toxin.</title>
        <authorList>
            <person name="Callol A."/>
            <person name="Pajuelo D."/>
            <person name="Ebbesson L."/>
            <person name="Teles M."/>
            <person name="MacKenzie S."/>
            <person name="Amaro C."/>
        </authorList>
    </citation>
    <scope>NUCLEOTIDE SEQUENCE</scope>
</reference>
<reference evidence="2" key="1">
    <citation type="submission" date="2014-11" db="EMBL/GenBank/DDBJ databases">
        <authorList>
            <person name="Amaro Gonzalez C."/>
        </authorList>
    </citation>
    <scope>NUCLEOTIDE SEQUENCE</scope>
</reference>
<evidence type="ECO:0000256" key="1">
    <source>
        <dbReference type="SAM" id="SignalP"/>
    </source>
</evidence>
<feature type="chain" id="PRO_5002430739" evidence="1">
    <location>
        <begin position="19"/>
        <end position="33"/>
    </location>
</feature>
<dbReference type="EMBL" id="GBXM01101043">
    <property type="protein sequence ID" value="JAH07534.1"/>
    <property type="molecule type" value="Transcribed_RNA"/>
</dbReference>
<sequence>MFPFTKLLLLGSLLSYQAEHSASESKCINQCSN</sequence>
<organism evidence="2">
    <name type="scientific">Anguilla anguilla</name>
    <name type="common">European freshwater eel</name>
    <name type="synonym">Muraena anguilla</name>
    <dbReference type="NCBI Taxonomy" id="7936"/>
    <lineage>
        <taxon>Eukaryota</taxon>
        <taxon>Metazoa</taxon>
        <taxon>Chordata</taxon>
        <taxon>Craniata</taxon>
        <taxon>Vertebrata</taxon>
        <taxon>Euteleostomi</taxon>
        <taxon>Actinopterygii</taxon>
        <taxon>Neopterygii</taxon>
        <taxon>Teleostei</taxon>
        <taxon>Anguilliformes</taxon>
        <taxon>Anguillidae</taxon>
        <taxon>Anguilla</taxon>
    </lineage>
</organism>
<keyword evidence="1" id="KW-0732">Signal</keyword>
<accession>A0A0E9PSQ8</accession>